<comment type="similarity">
    <text evidence="1">Belongs to the short-chain dehydrogenases/reductases (SDR) family.</text>
</comment>
<evidence type="ECO:0000313" key="4">
    <source>
        <dbReference type="Proteomes" id="UP000637578"/>
    </source>
</evidence>
<comment type="caution">
    <text evidence="3">The sequence shown here is derived from an EMBL/GenBank/DDBJ whole genome shotgun (WGS) entry which is preliminary data.</text>
</comment>
<dbReference type="PRINTS" id="PR00081">
    <property type="entry name" value="GDHRDH"/>
</dbReference>
<dbReference type="PANTHER" id="PTHR42760:SF5">
    <property type="entry name" value="2-DEHYDRO-3-DEOXY-D-GLUCONATE 5-DEHYDROGENASE"/>
    <property type="match status" value="1"/>
</dbReference>
<dbReference type="SUPFAM" id="SSF51735">
    <property type="entry name" value="NAD(P)-binding Rossmann-fold domains"/>
    <property type="match status" value="1"/>
</dbReference>
<dbReference type="AlphaFoldDB" id="A0A8J3CAM5"/>
<dbReference type="PRINTS" id="PR00080">
    <property type="entry name" value="SDRFAMILY"/>
</dbReference>
<evidence type="ECO:0000256" key="1">
    <source>
        <dbReference type="ARBA" id="ARBA00006484"/>
    </source>
</evidence>
<keyword evidence="2" id="KW-0560">Oxidoreductase</keyword>
<keyword evidence="4" id="KW-1185">Reference proteome</keyword>
<proteinExistence type="inferred from homology"/>
<protein>
    <submittedName>
        <fullName evidence="3">2-dehydro-3-deoxy-D-gluconate 5-dehydrogenase</fullName>
    </submittedName>
</protein>
<dbReference type="InterPro" id="IPR002347">
    <property type="entry name" value="SDR_fam"/>
</dbReference>
<gene>
    <name evidence="3" type="primary">kduD</name>
    <name evidence="3" type="ORF">GCM10012275_15010</name>
</gene>
<dbReference type="PANTHER" id="PTHR42760">
    <property type="entry name" value="SHORT-CHAIN DEHYDROGENASES/REDUCTASES FAMILY MEMBER"/>
    <property type="match status" value="1"/>
</dbReference>
<evidence type="ECO:0000313" key="3">
    <source>
        <dbReference type="EMBL" id="GGM44975.1"/>
    </source>
</evidence>
<accession>A0A8J3CAM5</accession>
<dbReference type="EMBL" id="BMMK01000004">
    <property type="protein sequence ID" value="GGM44975.1"/>
    <property type="molecule type" value="Genomic_DNA"/>
</dbReference>
<reference evidence="3" key="2">
    <citation type="submission" date="2020-09" db="EMBL/GenBank/DDBJ databases">
        <authorList>
            <person name="Sun Q."/>
            <person name="Zhou Y."/>
        </authorList>
    </citation>
    <scope>NUCLEOTIDE SEQUENCE</scope>
    <source>
        <strain evidence="3">CGMCC 4.5737</strain>
    </source>
</reference>
<dbReference type="GO" id="GO:0016616">
    <property type="term" value="F:oxidoreductase activity, acting on the CH-OH group of donors, NAD or NADP as acceptor"/>
    <property type="evidence" value="ECO:0007669"/>
    <property type="project" value="TreeGrafter"/>
</dbReference>
<dbReference type="Gene3D" id="3.40.50.720">
    <property type="entry name" value="NAD(P)-binding Rossmann-like Domain"/>
    <property type="match status" value="1"/>
</dbReference>
<dbReference type="Pfam" id="PF13561">
    <property type="entry name" value="adh_short_C2"/>
    <property type="match status" value="1"/>
</dbReference>
<dbReference type="InterPro" id="IPR036291">
    <property type="entry name" value="NAD(P)-bd_dom_sf"/>
</dbReference>
<reference evidence="3" key="1">
    <citation type="journal article" date="2014" name="Int. J. Syst. Evol. Microbiol.">
        <title>Complete genome sequence of Corynebacterium casei LMG S-19264T (=DSM 44701T), isolated from a smear-ripened cheese.</title>
        <authorList>
            <consortium name="US DOE Joint Genome Institute (JGI-PGF)"/>
            <person name="Walter F."/>
            <person name="Albersmeier A."/>
            <person name="Kalinowski J."/>
            <person name="Ruckert C."/>
        </authorList>
    </citation>
    <scope>NUCLEOTIDE SEQUENCE</scope>
    <source>
        <strain evidence="3">CGMCC 4.5737</strain>
    </source>
</reference>
<dbReference type="FunFam" id="3.40.50.720:FF:000084">
    <property type="entry name" value="Short-chain dehydrogenase reductase"/>
    <property type="match status" value="1"/>
</dbReference>
<organism evidence="3 4">
    <name type="scientific">Longimycelium tulufanense</name>
    <dbReference type="NCBI Taxonomy" id="907463"/>
    <lineage>
        <taxon>Bacteria</taxon>
        <taxon>Bacillati</taxon>
        <taxon>Actinomycetota</taxon>
        <taxon>Actinomycetes</taxon>
        <taxon>Pseudonocardiales</taxon>
        <taxon>Pseudonocardiaceae</taxon>
        <taxon>Longimycelium</taxon>
    </lineage>
</organism>
<dbReference type="Proteomes" id="UP000637578">
    <property type="component" value="Unassembled WGS sequence"/>
</dbReference>
<name>A0A8J3CAM5_9PSEU</name>
<evidence type="ECO:0000256" key="2">
    <source>
        <dbReference type="ARBA" id="ARBA00023002"/>
    </source>
</evidence>
<dbReference type="RefSeq" id="WP_189055235.1">
    <property type="nucleotide sequence ID" value="NZ_BMMK01000004.1"/>
</dbReference>
<sequence>MSTELFSLTGRTALVTGARTGIGRALAIGLAKAGADLVLLSRTQDVDGVAAEVAATGRKVDLVVADLARPDKVEPELSRLLAERQIDVLVNNAGIVHREHATEVELGDWRRVLTVNLESVFLLCQLVGRQMLVRRHSGVNDHPLPSNGKIINIASLLSFQGGIMLPACTASKSAVAGLTRSLANEWGPHGVQVNAIAPGHIATRSTAPIRADGDREAAIRSRIPAGRWGRPDDLVGAAIFLSSRASDYVSGHVLVVDGGWLAR</sequence>